<proteinExistence type="predicted"/>
<organism evidence="1 2">
    <name type="scientific">Halocatena marina</name>
    <dbReference type="NCBI Taxonomy" id="2934937"/>
    <lineage>
        <taxon>Archaea</taxon>
        <taxon>Methanobacteriati</taxon>
        <taxon>Methanobacteriota</taxon>
        <taxon>Stenosarchaea group</taxon>
        <taxon>Halobacteria</taxon>
        <taxon>Halobacteriales</taxon>
        <taxon>Natronomonadaceae</taxon>
        <taxon>Halocatena</taxon>
    </lineage>
</organism>
<gene>
    <name evidence="1" type="ORF">ACFQL7_07385</name>
</gene>
<sequence>MTDQTELLHHVLNRLRPTPTAREATVYRLTVGERLLLVELDTVTVGRVAGAAHRPQAIPATMLKEWTDWRSRNGRYHRRPAR</sequence>
<evidence type="ECO:0000313" key="1">
    <source>
        <dbReference type="EMBL" id="MFC7189697.1"/>
    </source>
</evidence>
<name>A0ABD5YLB8_9EURY</name>
<dbReference type="EMBL" id="JBHTAX010000001">
    <property type="protein sequence ID" value="MFC7189697.1"/>
    <property type="molecule type" value="Genomic_DNA"/>
</dbReference>
<keyword evidence="2" id="KW-1185">Reference proteome</keyword>
<evidence type="ECO:0000313" key="2">
    <source>
        <dbReference type="Proteomes" id="UP001596417"/>
    </source>
</evidence>
<accession>A0ABD5YLB8</accession>
<dbReference type="Proteomes" id="UP001596417">
    <property type="component" value="Unassembled WGS sequence"/>
</dbReference>
<dbReference type="AlphaFoldDB" id="A0ABD5YLB8"/>
<dbReference type="RefSeq" id="WP_390205145.1">
    <property type="nucleotide sequence ID" value="NZ_JBHSZC010000001.1"/>
</dbReference>
<comment type="caution">
    <text evidence="1">The sequence shown here is derived from an EMBL/GenBank/DDBJ whole genome shotgun (WGS) entry which is preliminary data.</text>
</comment>
<protein>
    <submittedName>
        <fullName evidence="1">Uncharacterized protein</fullName>
    </submittedName>
</protein>
<reference evidence="1 2" key="1">
    <citation type="journal article" date="2019" name="Int. J. Syst. Evol. Microbiol.">
        <title>The Global Catalogue of Microorganisms (GCM) 10K type strain sequencing project: providing services to taxonomists for standard genome sequencing and annotation.</title>
        <authorList>
            <consortium name="The Broad Institute Genomics Platform"/>
            <consortium name="The Broad Institute Genome Sequencing Center for Infectious Disease"/>
            <person name="Wu L."/>
            <person name="Ma J."/>
        </authorList>
    </citation>
    <scope>NUCLEOTIDE SEQUENCE [LARGE SCALE GENOMIC DNA]</scope>
    <source>
        <strain evidence="1 2">RDMS1</strain>
    </source>
</reference>